<dbReference type="RefSeq" id="WP_155168670.1">
    <property type="nucleotide sequence ID" value="NZ_BAAAFL010000002.1"/>
</dbReference>
<keyword evidence="2" id="KW-1185">Reference proteome</keyword>
<dbReference type="Gene3D" id="2.30.30.110">
    <property type="match status" value="1"/>
</dbReference>
<name>A0ABW9RIK8_9BACT</name>
<protein>
    <recommendedName>
        <fullName evidence="3">Type II toxin-antitoxin system PemK/MazF family toxin</fullName>
    </recommendedName>
</protein>
<organism evidence="1 2">
    <name type="scientific">Fulvivirga kasyanovii</name>
    <dbReference type="NCBI Taxonomy" id="396812"/>
    <lineage>
        <taxon>Bacteria</taxon>
        <taxon>Pseudomonadati</taxon>
        <taxon>Bacteroidota</taxon>
        <taxon>Cytophagia</taxon>
        <taxon>Cytophagales</taxon>
        <taxon>Fulvivirgaceae</taxon>
        <taxon>Fulvivirga</taxon>
    </lineage>
</organism>
<gene>
    <name evidence="1" type="ORF">E1163_01060</name>
</gene>
<reference evidence="1 2" key="1">
    <citation type="submission" date="2019-02" db="EMBL/GenBank/DDBJ databases">
        <authorList>
            <person name="Goldberg S.R."/>
            <person name="Haltli B.A."/>
            <person name="Correa H."/>
            <person name="Russell K.G."/>
        </authorList>
    </citation>
    <scope>NUCLEOTIDE SEQUENCE [LARGE SCALE GENOMIC DNA]</scope>
    <source>
        <strain evidence="1 2">JCM 16186</strain>
    </source>
</reference>
<dbReference type="Proteomes" id="UP000798808">
    <property type="component" value="Unassembled WGS sequence"/>
</dbReference>
<comment type="caution">
    <text evidence="1">The sequence shown here is derived from an EMBL/GenBank/DDBJ whole genome shotgun (WGS) entry which is preliminary data.</text>
</comment>
<evidence type="ECO:0000313" key="1">
    <source>
        <dbReference type="EMBL" id="MTI23531.1"/>
    </source>
</evidence>
<dbReference type="InterPro" id="IPR003477">
    <property type="entry name" value="PemK-like"/>
</dbReference>
<dbReference type="InterPro" id="IPR011067">
    <property type="entry name" value="Plasmid_toxin/cell-grow_inhib"/>
</dbReference>
<evidence type="ECO:0008006" key="3">
    <source>
        <dbReference type="Google" id="ProtNLM"/>
    </source>
</evidence>
<proteinExistence type="predicted"/>
<dbReference type="Pfam" id="PF02452">
    <property type="entry name" value="PemK_toxin"/>
    <property type="match status" value="1"/>
</dbReference>
<evidence type="ECO:0000313" key="2">
    <source>
        <dbReference type="Proteomes" id="UP000798808"/>
    </source>
</evidence>
<accession>A0ABW9RIK8</accession>
<sequence>MRYQAGDVVTVYFPWRDEDGSIVMKERPAVVYEVDTVENRVLIQITSKNRSDKLPGIWVLKDSDAGKKMRLKKDSFINVSQMVNLNMRFIKRLIGFCPLMEKIQEIIEDHDIKPGDEF</sequence>
<dbReference type="SUPFAM" id="SSF50118">
    <property type="entry name" value="Cell growth inhibitor/plasmid maintenance toxic component"/>
    <property type="match status" value="1"/>
</dbReference>
<dbReference type="EMBL" id="SMLW01000223">
    <property type="protein sequence ID" value="MTI23531.1"/>
    <property type="molecule type" value="Genomic_DNA"/>
</dbReference>